<evidence type="ECO:0000259" key="1">
    <source>
        <dbReference type="Pfam" id="PF13229"/>
    </source>
</evidence>
<dbReference type="Gene3D" id="2.160.20.10">
    <property type="entry name" value="Single-stranded right-handed beta-helix, Pectin lyase-like"/>
    <property type="match status" value="1"/>
</dbReference>
<proteinExistence type="predicted"/>
<dbReference type="InterPro" id="IPR012334">
    <property type="entry name" value="Pectin_lyas_fold"/>
</dbReference>
<sequence>MTNLTFDNLSFQVTGYSMPLKGSEAMQAAAYVPAAIQADFARHITLRNCDIGQTGGYAVWWRRECFDNTIRHCHIQQLGAGGVKIGEWVTRINHRPVTARNVVDNNIIQHGDYVFPCGVGIGIFHAAHNRVTHNDIGDLRYSGISVGWKWGYNDAEYKMAFIDSTEQSRMEVASYPSPAVGNLIAFNHVHHIGWAELSDMGAVYTLGESPGTVVRNNLIHDVYSYDYGGWGLYTDEGSTGIVMENNLVYRCKSGAFHQHYGRENIIRNNILGMCYLYQLQFTRVEPHKSFDFRHNMVVMDRGILMAGAWGDARIDMDYNCYWDLRGADSLRVGSGSLAQWKKEKKRDRHSIAADPLFRNPAAGDFTFVDLKTARRIGFKPFDYTQAGVYGSEAWKKEAQLPSAVTEAFDRVVAAREAQP</sequence>
<dbReference type="EMBL" id="DXHL01000037">
    <property type="protein sequence ID" value="HIW11440.1"/>
    <property type="molecule type" value="Genomic_DNA"/>
</dbReference>
<accession>A0A9D1QDN9</accession>
<dbReference type="InterPro" id="IPR006626">
    <property type="entry name" value="PbH1"/>
</dbReference>
<dbReference type="PANTHER" id="PTHR36453">
    <property type="entry name" value="SECRETED PROTEIN-RELATED"/>
    <property type="match status" value="1"/>
</dbReference>
<comment type="caution">
    <text evidence="2">The sequence shown here is derived from an EMBL/GenBank/DDBJ whole genome shotgun (WGS) entry which is preliminary data.</text>
</comment>
<dbReference type="Pfam" id="PF13229">
    <property type="entry name" value="Beta_helix"/>
    <property type="match status" value="1"/>
</dbReference>
<dbReference type="PANTHER" id="PTHR36453:SF1">
    <property type="entry name" value="RIGHT HANDED BETA HELIX DOMAIN-CONTAINING PROTEIN"/>
    <property type="match status" value="1"/>
</dbReference>
<evidence type="ECO:0000313" key="2">
    <source>
        <dbReference type="EMBL" id="HIW11440.1"/>
    </source>
</evidence>
<evidence type="ECO:0000313" key="3">
    <source>
        <dbReference type="Proteomes" id="UP000823926"/>
    </source>
</evidence>
<dbReference type="InterPro" id="IPR039448">
    <property type="entry name" value="Beta_helix"/>
</dbReference>
<organism evidence="2 3">
    <name type="scientific">Candidatus Rikenella faecigallinarum</name>
    <dbReference type="NCBI Taxonomy" id="2838745"/>
    <lineage>
        <taxon>Bacteria</taxon>
        <taxon>Pseudomonadati</taxon>
        <taxon>Bacteroidota</taxon>
        <taxon>Bacteroidia</taxon>
        <taxon>Bacteroidales</taxon>
        <taxon>Rikenellaceae</taxon>
        <taxon>Rikenella</taxon>
    </lineage>
</organism>
<dbReference type="InterPro" id="IPR011050">
    <property type="entry name" value="Pectin_lyase_fold/virulence"/>
</dbReference>
<gene>
    <name evidence="2" type="ORF">H9888_08100</name>
</gene>
<dbReference type="SMART" id="SM00710">
    <property type="entry name" value="PbH1"/>
    <property type="match status" value="5"/>
</dbReference>
<reference evidence="2" key="1">
    <citation type="journal article" date="2021" name="PeerJ">
        <title>Extensive microbial diversity within the chicken gut microbiome revealed by metagenomics and culture.</title>
        <authorList>
            <person name="Gilroy R."/>
            <person name="Ravi A."/>
            <person name="Getino M."/>
            <person name="Pursley I."/>
            <person name="Horton D.L."/>
            <person name="Alikhan N.F."/>
            <person name="Baker D."/>
            <person name="Gharbi K."/>
            <person name="Hall N."/>
            <person name="Watson M."/>
            <person name="Adriaenssens E.M."/>
            <person name="Foster-Nyarko E."/>
            <person name="Jarju S."/>
            <person name="Secka A."/>
            <person name="Antonio M."/>
            <person name="Oren A."/>
            <person name="Chaudhuri R.R."/>
            <person name="La Ragione R."/>
            <person name="Hildebrand F."/>
            <person name="Pallen M.J."/>
        </authorList>
    </citation>
    <scope>NUCLEOTIDE SEQUENCE</scope>
    <source>
        <strain evidence="2">ChiBcec15-1070</strain>
    </source>
</reference>
<dbReference type="SUPFAM" id="SSF51126">
    <property type="entry name" value="Pectin lyase-like"/>
    <property type="match status" value="1"/>
</dbReference>
<feature type="domain" description="Right handed beta helix" evidence="1">
    <location>
        <begin position="180"/>
        <end position="271"/>
    </location>
</feature>
<protein>
    <submittedName>
        <fullName evidence="2">Right-handed parallel beta-helix repeat-containing protein</fullName>
    </submittedName>
</protein>
<dbReference type="Proteomes" id="UP000823926">
    <property type="component" value="Unassembled WGS sequence"/>
</dbReference>
<reference evidence="2" key="2">
    <citation type="submission" date="2021-04" db="EMBL/GenBank/DDBJ databases">
        <authorList>
            <person name="Gilroy R."/>
        </authorList>
    </citation>
    <scope>NUCLEOTIDE SEQUENCE</scope>
    <source>
        <strain evidence="2">ChiBcec15-1070</strain>
    </source>
</reference>
<dbReference type="AlphaFoldDB" id="A0A9D1QDN9"/>
<name>A0A9D1QDN9_9BACT</name>